<dbReference type="InterPro" id="IPR008979">
    <property type="entry name" value="Galactose-bd-like_sf"/>
</dbReference>
<evidence type="ECO:0000313" key="5">
    <source>
        <dbReference type="Proteomes" id="UP001422759"/>
    </source>
</evidence>
<dbReference type="SUPFAM" id="SSF49785">
    <property type="entry name" value="Galactose-binding domain-like"/>
    <property type="match status" value="1"/>
</dbReference>
<gene>
    <name evidence="4" type="ORF">GCM10009760_12790</name>
</gene>
<evidence type="ECO:0000256" key="2">
    <source>
        <dbReference type="SAM" id="SignalP"/>
    </source>
</evidence>
<organism evidence="4 5">
    <name type="scientific">Kitasatospora kazusensis</name>
    <dbReference type="NCBI Taxonomy" id="407974"/>
    <lineage>
        <taxon>Bacteria</taxon>
        <taxon>Bacillati</taxon>
        <taxon>Actinomycetota</taxon>
        <taxon>Actinomycetes</taxon>
        <taxon>Kitasatosporales</taxon>
        <taxon>Streptomycetaceae</taxon>
        <taxon>Kitasatospora</taxon>
    </lineage>
</organism>
<dbReference type="Gene3D" id="2.60.120.260">
    <property type="entry name" value="Galactose-binding domain-like"/>
    <property type="match status" value="1"/>
</dbReference>
<dbReference type="InterPro" id="IPR002509">
    <property type="entry name" value="NODB_dom"/>
</dbReference>
<feature type="domain" description="NodB homology" evidence="3">
    <location>
        <begin position="194"/>
        <end position="371"/>
    </location>
</feature>
<dbReference type="SUPFAM" id="SSF88713">
    <property type="entry name" value="Glycoside hydrolase/deacetylase"/>
    <property type="match status" value="1"/>
</dbReference>
<dbReference type="PROSITE" id="PS51677">
    <property type="entry name" value="NODB"/>
    <property type="match status" value="1"/>
</dbReference>
<dbReference type="Pfam" id="PF01522">
    <property type="entry name" value="Polysacc_deac_1"/>
    <property type="match status" value="1"/>
</dbReference>
<dbReference type="PANTHER" id="PTHR10587:SF134">
    <property type="entry name" value="SECRETED PROTEIN"/>
    <property type="match status" value="1"/>
</dbReference>
<reference evidence="5" key="1">
    <citation type="journal article" date="2019" name="Int. J. Syst. Evol. Microbiol.">
        <title>The Global Catalogue of Microorganisms (GCM) 10K type strain sequencing project: providing services to taxonomists for standard genome sequencing and annotation.</title>
        <authorList>
            <consortium name="The Broad Institute Genomics Platform"/>
            <consortium name="The Broad Institute Genome Sequencing Center for Infectious Disease"/>
            <person name="Wu L."/>
            <person name="Ma J."/>
        </authorList>
    </citation>
    <scope>NUCLEOTIDE SEQUENCE [LARGE SCALE GENOMIC DNA]</scope>
    <source>
        <strain evidence="5">JCM 14560</strain>
    </source>
</reference>
<evidence type="ECO:0000256" key="1">
    <source>
        <dbReference type="ARBA" id="ARBA00022801"/>
    </source>
</evidence>
<dbReference type="Pfam" id="PF02018">
    <property type="entry name" value="CBM_4_9"/>
    <property type="match status" value="1"/>
</dbReference>
<dbReference type="RefSeq" id="WP_344461645.1">
    <property type="nucleotide sequence ID" value="NZ_BAAANT010000005.1"/>
</dbReference>
<keyword evidence="5" id="KW-1185">Reference proteome</keyword>
<accession>A0ABP5KS54</accession>
<feature type="signal peptide" evidence="2">
    <location>
        <begin position="1"/>
        <end position="20"/>
    </location>
</feature>
<dbReference type="PANTHER" id="PTHR10587">
    <property type="entry name" value="GLYCOSYL TRANSFERASE-RELATED"/>
    <property type="match status" value="1"/>
</dbReference>
<keyword evidence="2" id="KW-0732">Signal</keyword>
<evidence type="ECO:0000259" key="3">
    <source>
        <dbReference type="PROSITE" id="PS51677"/>
    </source>
</evidence>
<keyword evidence="1" id="KW-0378">Hydrolase</keyword>
<sequence length="371" mass="38845">MSRSTSLRRLAACAATAALAALGVAAPAAHADAAPFNLATNPGFEIPTLPLGDWGSIPGWNCATGEASVSSDAHSGSSALSVTPAGANSTGECGQTVSVRPSTTYTLSAWVRGSYVFLGATGTGHDVPPAWAANTGGGWQQLTTSFTTGTDSTSVHLYLHGWYGQGAFSADDVQLSGPAPDPANPTWNVPTTDKVVFFTIDDGWYRTPEAEQFIADHHLPITAFPLPMPSGFDPDYFKRVTAVPGSSIQDHSVSHRDLTTLSLAEQQAEICSARDTDLRLYGTAPTIFRPPSFTWNADTLQAAADCGMRTVLTATADFSWGQSNIYRGGALQPGDVVLMHFTDTLATDLPRALAAAQAAGLKPAGLTDYLH</sequence>
<dbReference type="Proteomes" id="UP001422759">
    <property type="component" value="Unassembled WGS sequence"/>
</dbReference>
<dbReference type="CDD" id="cd10917">
    <property type="entry name" value="CE4_NodB_like_6s_7s"/>
    <property type="match status" value="1"/>
</dbReference>
<name>A0ABP5KS54_9ACTN</name>
<dbReference type="Gene3D" id="3.20.20.370">
    <property type="entry name" value="Glycoside hydrolase/deacetylase"/>
    <property type="match status" value="1"/>
</dbReference>
<feature type="chain" id="PRO_5045120287" description="NodB homology domain-containing protein" evidence="2">
    <location>
        <begin position="21"/>
        <end position="371"/>
    </location>
</feature>
<evidence type="ECO:0000313" key="4">
    <source>
        <dbReference type="EMBL" id="GAA2134902.1"/>
    </source>
</evidence>
<dbReference type="InterPro" id="IPR003305">
    <property type="entry name" value="CenC_carb-bd"/>
</dbReference>
<dbReference type="InterPro" id="IPR050248">
    <property type="entry name" value="Polysacc_deacetylase_ArnD"/>
</dbReference>
<proteinExistence type="predicted"/>
<dbReference type="EMBL" id="BAAANT010000005">
    <property type="protein sequence ID" value="GAA2134902.1"/>
    <property type="molecule type" value="Genomic_DNA"/>
</dbReference>
<comment type="caution">
    <text evidence="4">The sequence shown here is derived from an EMBL/GenBank/DDBJ whole genome shotgun (WGS) entry which is preliminary data.</text>
</comment>
<protein>
    <recommendedName>
        <fullName evidence="3">NodB homology domain-containing protein</fullName>
    </recommendedName>
</protein>
<dbReference type="InterPro" id="IPR011330">
    <property type="entry name" value="Glyco_hydro/deAcase_b/a-brl"/>
</dbReference>